<protein>
    <recommendedName>
        <fullName evidence="1">Mediator of RNA polymerase II transcription subunit 18</fullName>
    </recommendedName>
    <alternativeName>
        <fullName evidence="1">Mediator complex subunit 18</fullName>
    </alternativeName>
</protein>
<dbReference type="AlphaFoldDB" id="A0A0C4E184"/>
<dbReference type="eggNOG" id="ENOG502RI2G">
    <property type="taxonomic scope" value="Eukaryota"/>
</dbReference>
<comment type="subunit">
    <text evidence="1">Component of the Mediator complex.</text>
</comment>
<keyword evidence="1" id="KW-0804">Transcription</keyword>
<evidence type="ECO:0000256" key="1">
    <source>
        <dbReference type="RuleBase" id="RU364150"/>
    </source>
</evidence>
<evidence type="ECO:0000313" key="4">
    <source>
        <dbReference type="Proteomes" id="UP000011715"/>
    </source>
</evidence>
<evidence type="ECO:0000313" key="2">
    <source>
        <dbReference type="EMBL" id="KLU87134.1"/>
    </source>
</evidence>
<dbReference type="EnsemblFungi" id="MAPG_06138T0">
    <property type="protein sequence ID" value="MAPG_06138T0"/>
    <property type="gene ID" value="MAPG_06138"/>
</dbReference>
<reference evidence="4" key="2">
    <citation type="submission" date="2010-05" db="EMBL/GenBank/DDBJ databases">
        <title>The genome sequence of Magnaporthe poae strain ATCC 64411.</title>
        <authorList>
            <person name="Ma L.-J."/>
            <person name="Dead R."/>
            <person name="Young S."/>
            <person name="Zeng Q."/>
            <person name="Koehrsen M."/>
            <person name="Alvarado L."/>
            <person name="Berlin A."/>
            <person name="Chapman S.B."/>
            <person name="Chen Z."/>
            <person name="Freedman E."/>
            <person name="Gellesch M."/>
            <person name="Goldberg J."/>
            <person name="Griggs A."/>
            <person name="Gujja S."/>
            <person name="Heilman E.R."/>
            <person name="Heiman D."/>
            <person name="Hepburn T."/>
            <person name="Howarth C."/>
            <person name="Jen D."/>
            <person name="Larson L."/>
            <person name="Mehta T."/>
            <person name="Neiman D."/>
            <person name="Pearson M."/>
            <person name="Roberts A."/>
            <person name="Saif S."/>
            <person name="Shea T."/>
            <person name="Shenoy N."/>
            <person name="Sisk P."/>
            <person name="Stolte C."/>
            <person name="Sykes S."/>
            <person name="Walk T."/>
            <person name="White J."/>
            <person name="Yandava C."/>
            <person name="Haas B."/>
            <person name="Nusbaum C."/>
            <person name="Birren B."/>
        </authorList>
    </citation>
    <scope>NUCLEOTIDE SEQUENCE [LARGE SCALE GENOMIC DNA]</scope>
    <source>
        <strain evidence="4">ATCC 64411 / 73-15</strain>
    </source>
</reference>
<dbReference type="OMA" id="NMNGWES"/>
<dbReference type="VEuPathDB" id="FungiDB:MAPG_06138"/>
<accession>A0A0C4E184</accession>
<dbReference type="Gene3D" id="2.40.320.10">
    <property type="entry name" value="Hypothetical Protein Pfu-838710-001"/>
    <property type="match status" value="1"/>
</dbReference>
<dbReference type="GO" id="GO:0006357">
    <property type="term" value="P:regulation of transcription by RNA polymerase II"/>
    <property type="evidence" value="ECO:0007669"/>
    <property type="project" value="InterPro"/>
</dbReference>
<dbReference type="InterPro" id="IPR019095">
    <property type="entry name" value="Mediator_Med18"/>
</dbReference>
<proteinExistence type="inferred from homology"/>
<keyword evidence="1" id="KW-0539">Nucleus</keyword>
<dbReference type="Pfam" id="PF09637">
    <property type="entry name" value="Med18"/>
    <property type="match status" value="1"/>
</dbReference>
<keyword evidence="4" id="KW-1185">Reference proteome</keyword>
<dbReference type="EMBL" id="GL876970">
    <property type="protein sequence ID" value="KLU87134.1"/>
    <property type="molecule type" value="Genomic_DNA"/>
</dbReference>
<keyword evidence="1" id="KW-0010">Activator</keyword>
<dbReference type="STRING" id="644358.A0A0C4E184"/>
<dbReference type="GO" id="GO:0016592">
    <property type="term" value="C:mediator complex"/>
    <property type="evidence" value="ECO:0007669"/>
    <property type="project" value="InterPro"/>
</dbReference>
<comment type="function">
    <text evidence="1">Component of the Mediator complex, a coactivator involved in the regulated transcription of nearly all RNA polymerase II-dependent genes. Mediator functions as a bridge to convey information from gene-specific regulatory proteins to the basal RNA polymerase II transcription machinery. Mediator is recruited to promoters by direct interactions with regulatory proteins and serves as a scaffold for the assembly of a functional preinitiation complex with RNA polymerase II and the general transcription factors.</text>
</comment>
<comment type="similarity">
    <text evidence="1">Belongs to the Mediator complex subunit 18 family.</text>
</comment>
<dbReference type="Proteomes" id="UP000011715">
    <property type="component" value="Unassembled WGS sequence"/>
</dbReference>
<reference evidence="2" key="3">
    <citation type="submission" date="2011-03" db="EMBL/GenBank/DDBJ databases">
        <title>Annotation of Magnaporthe poae ATCC 64411.</title>
        <authorList>
            <person name="Ma L.-J."/>
            <person name="Dead R."/>
            <person name="Young S.K."/>
            <person name="Zeng Q."/>
            <person name="Gargeya S."/>
            <person name="Fitzgerald M."/>
            <person name="Haas B."/>
            <person name="Abouelleil A."/>
            <person name="Alvarado L."/>
            <person name="Arachchi H.M."/>
            <person name="Berlin A."/>
            <person name="Brown A."/>
            <person name="Chapman S.B."/>
            <person name="Chen Z."/>
            <person name="Dunbar C."/>
            <person name="Freedman E."/>
            <person name="Gearin G."/>
            <person name="Gellesch M."/>
            <person name="Goldberg J."/>
            <person name="Griggs A."/>
            <person name="Gujja S."/>
            <person name="Heiman D."/>
            <person name="Howarth C."/>
            <person name="Larson L."/>
            <person name="Lui A."/>
            <person name="MacDonald P.J.P."/>
            <person name="Mehta T."/>
            <person name="Montmayeur A."/>
            <person name="Murphy C."/>
            <person name="Neiman D."/>
            <person name="Pearson M."/>
            <person name="Priest M."/>
            <person name="Roberts A."/>
            <person name="Saif S."/>
            <person name="Shea T."/>
            <person name="Shenoy N."/>
            <person name="Sisk P."/>
            <person name="Stolte C."/>
            <person name="Sykes S."/>
            <person name="Yandava C."/>
            <person name="Wortman J."/>
            <person name="Nusbaum C."/>
            <person name="Birren B."/>
        </authorList>
    </citation>
    <scope>NUCLEOTIDE SEQUENCE</scope>
    <source>
        <strain evidence="2">ATCC 64411</strain>
    </source>
</reference>
<reference evidence="3" key="4">
    <citation type="journal article" date="2015" name="G3 (Bethesda)">
        <title>Genome sequences of three phytopathogenic species of the Magnaporthaceae family of fungi.</title>
        <authorList>
            <person name="Okagaki L.H."/>
            <person name="Nunes C.C."/>
            <person name="Sailsbery J."/>
            <person name="Clay B."/>
            <person name="Brown D."/>
            <person name="John T."/>
            <person name="Oh Y."/>
            <person name="Young N."/>
            <person name="Fitzgerald M."/>
            <person name="Haas B.J."/>
            <person name="Zeng Q."/>
            <person name="Young S."/>
            <person name="Adiconis X."/>
            <person name="Fan L."/>
            <person name="Levin J.Z."/>
            <person name="Mitchell T.K."/>
            <person name="Okubara P.A."/>
            <person name="Farman M.L."/>
            <person name="Kohn L.M."/>
            <person name="Birren B."/>
            <person name="Ma L.-J."/>
            <person name="Dean R.A."/>
        </authorList>
    </citation>
    <scope>NUCLEOTIDE SEQUENCE</scope>
    <source>
        <strain evidence="3">ATCC 64411 / 73-15</strain>
    </source>
</reference>
<comment type="subcellular location">
    <subcellularLocation>
        <location evidence="1">Nucleus</location>
    </subcellularLocation>
</comment>
<reference evidence="2" key="1">
    <citation type="submission" date="2010-05" db="EMBL/GenBank/DDBJ databases">
        <title>The Genome Sequence of Magnaporthe poae strain ATCC 64411.</title>
        <authorList>
            <consortium name="The Broad Institute Genome Sequencing Platform"/>
            <consortium name="Broad Institute Genome Sequencing Center for Infectious Disease"/>
            <person name="Ma L.-J."/>
            <person name="Dead R."/>
            <person name="Young S."/>
            <person name="Zeng Q."/>
            <person name="Koehrsen M."/>
            <person name="Alvarado L."/>
            <person name="Berlin A."/>
            <person name="Chapman S.B."/>
            <person name="Chen Z."/>
            <person name="Freedman E."/>
            <person name="Gellesch M."/>
            <person name="Goldberg J."/>
            <person name="Griggs A."/>
            <person name="Gujja S."/>
            <person name="Heilman E.R."/>
            <person name="Heiman D."/>
            <person name="Hepburn T."/>
            <person name="Howarth C."/>
            <person name="Jen D."/>
            <person name="Larson L."/>
            <person name="Mehta T."/>
            <person name="Neiman D."/>
            <person name="Pearson M."/>
            <person name="Roberts A."/>
            <person name="Saif S."/>
            <person name="Shea T."/>
            <person name="Shenoy N."/>
            <person name="Sisk P."/>
            <person name="Stolte C."/>
            <person name="Sykes S."/>
            <person name="Walk T."/>
            <person name="White J."/>
            <person name="Yandava C."/>
            <person name="Haas B."/>
            <person name="Nusbaum C."/>
            <person name="Birren B."/>
        </authorList>
    </citation>
    <scope>NUCLEOTIDE SEQUENCE</scope>
    <source>
        <strain evidence="2">ATCC 64411</strain>
    </source>
</reference>
<evidence type="ECO:0000313" key="3">
    <source>
        <dbReference type="EnsemblFungi" id="MAPG_06138T0"/>
    </source>
</evidence>
<dbReference type="OrthoDB" id="5348092at2759"/>
<keyword evidence="1" id="KW-0805">Transcription regulation</keyword>
<organism evidence="3 4">
    <name type="scientific">Magnaporthiopsis poae (strain ATCC 64411 / 73-15)</name>
    <name type="common">Kentucky bluegrass fungus</name>
    <name type="synonym">Magnaporthe poae</name>
    <dbReference type="NCBI Taxonomy" id="644358"/>
    <lineage>
        <taxon>Eukaryota</taxon>
        <taxon>Fungi</taxon>
        <taxon>Dikarya</taxon>
        <taxon>Ascomycota</taxon>
        <taxon>Pezizomycotina</taxon>
        <taxon>Sordariomycetes</taxon>
        <taxon>Sordariomycetidae</taxon>
        <taxon>Magnaporthales</taxon>
        <taxon>Magnaporthaceae</taxon>
        <taxon>Magnaporthiopsis</taxon>
    </lineage>
</organism>
<dbReference type="EMBL" id="ADBL01001473">
    <property type="status" value="NOT_ANNOTATED_CDS"/>
    <property type="molecule type" value="Genomic_DNA"/>
</dbReference>
<dbReference type="GO" id="GO:0003712">
    <property type="term" value="F:transcription coregulator activity"/>
    <property type="evidence" value="ECO:0007669"/>
    <property type="project" value="InterPro"/>
</dbReference>
<gene>
    <name evidence="1" type="primary">MED18</name>
    <name evidence="2" type="ORF">MAPG_06138</name>
</gene>
<name>A0A0C4E184_MAGP6</name>
<sequence>MQELFLTSFVKDGADFERASAVLHGLANMNGWESLHRVLFFAGPLPPKGFNVTRSIPTSARTQQQQMALWSGLHQVLQKISHVLQLRYEVFRDRDFAPEGEMPTMPAEGPDAELNKASGTLRWTDFPKPTENQPVISRKKIEITDQKNLIAIVKDNNHRLKSEAIEESVSYFIDGVEISLVRYYHMPPAGAAESLF</sequence>
<reference evidence="3" key="5">
    <citation type="submission" date="2015-06" db="UniProtKB">
        <authorList>
            <consortium name="EnsemblFungi"/>
        </authorList>
    </citation>
    <scope>IDENTIFICATION</scope>
    <source>
        <strain evidence="3">ATCC 64411</strain>
    </source>
</reference>